<dbReference type="PANTHER" id="PTHR11477">
    <property type="entry name" value="TRANSCRIPTION FACTOR S-II ZINC FINGER DOMAIN-CONTAINING PROTEIN"/>
    <property type="match status" value="1"/>
</dbReference>
<evidence type="ECO:0000313" key="18">
    <source>
        <dbReference type="EMBL" id="PKK19080.1"/>
    </source>
</evidence>
<keyword evidence="3" id="KW-0597">Phosphoprotein</keyword>
<evidence type="ECO:0000256" key="1">
    <source>
        <dbReference type="ARBA" id="ARBA00004123"/>
    </source>
</evidence>
<keyword evidence="4" id="KW-0479">Metal-binding</keyword>
<evidence type="ECO:0000256" key="3">
    <source>
        <dbReference type="ARBA" id="ARBA00022553"/>
    </source>
</evidence>
<evidence type="ECO:0000256" key="6">
    <source>
        <dbReference type="ARBA" id="ARBA00022833"/>
    </source>
</evidence>
<dbReference type="Gene3D" id="1.10.472.30">
    <property type="entry name" value="Transcription elongation factor S-II, central domain"/>
    <property type="match status" value="1"/>
</dbReference>
<dbReference type="OrthoDB" id="44867at2759"/>
<evidence type="ECO:0000256" key="7">
    <source>
        <dbReference type="ARBA" id="ARBA00023015"/>
    </source>
</evidence>
<feature type="compositionally biased region" description="Basic and acidic residues" evidence="14">
    <location>
        <begin position="119"/>
        <end position="130"/>
    </location>
</feature>
<evidence type="ECO:0000256" key="4">
    <source>
        <dbReference type="ARBA" id="ARBA00022723"/>
    </source>
</evidence>
<evidence type="ECO:0000259" key="15">
    <source>
        <dbReference type="PROSITE" id="PS51133"/>
    </source>
</evidence>
<dbReference type="InterPro" id="IPR006289">
    <property type="entry name" value="TFSII"/>
</dbReference>
<comment type="caution">
    <text evidence="18">The sequence shown here is derived from an EMBL/GenBank/DDBJ whole genome shotgun (WGS) entry which is preliminary data.</text>
</comment>
<evidence type="ECO:0000256" key="5">
    <source>
        <dbReference type="ARBA" id="ARBA00022771"/>
    </source>
</evidence>
<dbReference type="InterPro" id="IPR003617">
    <property type="entry name" value="TFIIS/CRSP70_N_sub"/>
</dbReference>
<dbReference type="PROSITE" id="PS00466">
    <property type="entry name" value="ZF_TFIIS_1"/>
    <property type="match status" value="1"/>
</dbReference>
<dbReference type="InterPro" id="IPR003618">
    <property type="entry name" value="TFIIS_cen_dom"/>
</dbReference>
<dbReference type="PANTHER" id="PTHR11477:SF4">
    <property type="entry name" value="TRANSCRIPTION ELONGATION FACTOR A PROTEIN 3"/>
    <property type="match status" value="1"/>
</dbReference>
<feature type="domain" description="TFIIS-type" evidence="15">
    <location>
        <begin position="391"/>
        <end position="431"/>
    </location>
</feature>
<comment type="function">
    <text evidence="11">Necessary for efficient RNA polymerase II transcription elongation past template-encoded arresting sites. The arresting sites in DNA have the property of trapping a certain fraction of elongating RNA polymerases that pass through, resulting in locked ternary complexes. Cleavage of the nascent transcript by S-II allows the resumption of elongation from the new 3'-terminus.</text>
</comment>
<evidence type="ECO:0000256" key="9">
    <source>
        <dbReference type="ARBA" id="ARBA00023163"/>
    </source>
</evidence>
<dbReference type="PROSITE" id="PS51321">
    <property type="entry name" value="TFIIS_CENTRAL"/>
    <property type="match status" value="1"/>
</dbReference>
<dbReference type="Pfam" id="PF07500">
    <property type="entry name" value="TFIIS_M"/>
    <property type="match status" value="1"/>
</dbReference>
<dbReference type="FunFam" id="2.20.25.10:FF:000001">
    <property type="entry name" value="Probable Transcription elongation factor S-II"/>
    <property type="match status" value="1"/>
</dbReference>
<organism evidence="18 19">
    <name type="scientific">Columba livia</name>
    <name type="common">Rock dove</name>
    <dbReference type="NCBI Taxonomy" id="8932"/>
    <lineage>
        <taxon>Eukaryota</taxon>
        <taxon>Metazoa</taxon>
        <taxon>Chordata</taxon>
        <taxon>Craniata</taxon>
        <taxon>Vertebrata</taxon>
        <taxon>Euteleostomi</taxon>
        <taxon>Archelosauria</taxon>
        <taxon>Archosauria</taxon>
        <taxon>Dinosauria</taxon>
        <taxon>Saurischia</taxon>
        <taxon>Theropoda</taxon>
        <taxon>Coelurosauria</taxon>
        <taxon>Aves</taxon>
        <taxon>Neognathae</taxon>
        <taxon>Neoaves</taxon>
        <taxon>Columbimorphae</taxon>
        <taxon>Columbiformes</taxon>
        <taxon>Columbidae</taxon>
        <taxon>Columba</taxon>
    </lineage>
</organism>
<dbReference type="Gene3D" id="1.20.930.10">
    <property type="entry name" value="Conserved domain common to transcription factors TFIIS, elongin A, CRSP70"/>
    <property type="match status" value="1"/>
</dbReference>
<dbReference type="InParanoid" id="A0A2I0LNS5"/>
<dbReference type="AlphaFoldDB" id="A0A2I0LNS5"/>
<reference evidence="18 19" key="1">
    <citation type="journal article" date="2013" name="Science">
        <title>Genomic diversity and evolution of the head crest in the rock pigeon.</title>
        <authorList>
            <person name="Shapiro M.D."/>
            <person name="Kronenberg Z."/>
            <person name="Li C."/>
            <person name="Domyan E.T."/>
            <person name="Pan H."/>
            <person name="Campbell M."/>
            <person name="Tan H."/>
            <person name="Huff C.D."/>
            <person name="Hu H."/>
            <person name="Vickrey A.I."/>
            <person name="Nielsen S.C."/>
            <person name="Stringham S.A."/>
            <person name="Hu H."/>
            <person name="Willerslev E."/>
            <person name="Gilbert M.T."/>
            <person name="Yandell M."/>
            <person name="Zhang G."/>
            <person name="Wang J."/>
        </authorList>
    </citation>
    <scope>NUCLEOTIDE SEQUENCE [LARGE SCALE GENOMIC DNA]</scope>
    <source>
        <tissue evidence="18">Blood</tissue>
    </source>
</reference>
<keyword evidence="8" id="KW-0238">DNA-binding</keyword>
<dbReference type="Proteomes" id="UP000053872">
    <property type="component" value="Unassembled WGS sequence"/>
</dbReference>
<dbReference type="SMART" id="SM00440">
    <property type="entry name" value="ZnF_C2C2"/>
    <property type="match status" value="1"/>
</dbReference>
<dbReference type="PIRSF" id="PIRSF006704">
    <property type="entry name" value="TF_IIS"/>
    <property type="match status" value="1"/>
</dbReference>
<dbReference type="SMART" id="SM00509">
    <property type="entry name" value="TFS2N"/>
    <property type="match status" value="1"/>
</dbReference>
<sequence length="433" mass="47794">MGPAEELVRIAKKLDKMVARKSTEGALDLLKSLTGYTMTIQLLQTTRIGVAVNSVRKHCSDEEVVASAKILIKNWKRLLEPSSTPKKEKDVDGKKEKDTDREKEKKGKGLDFPNCPNEGAKHPRVPAEKHREKHKERKPSKSASCATTPRGHPAETVPERYPPKGTGTLASSKSPLDGKKERRDSADSRSSSASAVSSSSSPQKRPSGERGASVGTSPSPAPTGSRRNSSDSKEERANSSKAKAETPRTPTSPTFSPSPCLLAPCYLTGDSVRDKCIEMLTAALRMDDDYKEFGVNCEKMASEIEDHIFQELKSTDMKYRNRVRSRISNLKDPKNPGLRRNVLCGAIAPDLIARMTAEEMASDELKELRNAMTQEAIREHQMAKTGGTVTDLFQCGKCKKKNCTYNQVQTRSADEPMTTFVLCNECGNRWKFC</sequence>
<keyword evidence="5 12" id="KW-0863">Zinc-finger</keyword>
<feature type="compositionally biased region" description="Low complexity" evidence="14">
    <location>
        <begin position="188"/>
        <end position="201"/>
    </location>
</feature>
<dbReference type="EMBL" id="AKCR02000166">
    <property type="protein sequence ID" value="PKK19080.1"/>
    <property type="molecule type" value="Genomic_DNA"/>
</dbReference>
<evidence type="ECO:0000256" key="8">
    <source>
        <dbReference type="ARBA" id="ARBA00023125"/>
    </source>
</evidence>
<dbReference type="InterPro" id="IPR001222">
    <property type="entry name" value="Znf_TFIIS"/>
</dbReference>
<evidence type="ECO:0000256" key="11">
    <source>
        <dbReference type="ARBA" id="ARBA00025408"/>
    </source>
</evidence>
<dbReference type="InterPro" id="IPR035100">
    <property type="entry name" value="TF_IIS-typ"/>
</dbReference>
<dbReference type="Pfam" id="PF01096">
    <property type="entry name" value="Zn_ribbon_TFIIS"/>
    <property type="match status" value="1"/>
</dbReference>
<dbReference type="GO" id="GO:0006368">
    <property type="term" value="P:transcription elongation by RNA polymerase II"/>
    <property type="evidence" value="ECO:0007669"/>
    <property type="project" value="InterPro"/>
</dbReference>
<dbReference type="NCBIfam" id="TIGR01385">
    <property type="entry name" value="TFSII"/>
    <property type="match status" value="1"/>
</dbReference>
<evidence type="ECO:0000256" key="2">
    <source>
        <dbReference type="ARBA" id="ARBA00009647"/>
    </source>
</evidence>
<evidence type="ECO:0000259" key="17">
    <source>
        <dbReference type="PROSITE" id="PS51321"/>
    </source>
</evidence>
<evidence type="ECO:0000256" key="12">
    <source>
        <dbReference type="PROSITE-ProRule" id="PRU00472"/>
    </source>
</evidence>
<dbReference type="Gene3D" id="2.20.25.10">
    <property type="match status" value="1"/>
</dbReference>
<dbReference type="PROSITE" id="PS51133">
    <property type="entry name" value="ZF_TFIIS_2"/>
    <property type="match status" value="1"/>
</dbReference>
<feature type="compositionally biased region" description="Basic and acidic residues" evidence="14">
    <location>
        <begin position="85"/>
        <end position="109"/>
    </location>
</feature>
<accession>A0A2I0LNS5</accession>
<dbReference type="GO" id="GO:0003677">
    <property type="term" value="F:DNA binding"/>
    <property type="evidence" value="ECO:0007669"/>
    <property type="project" value="UniProtKB-KW"/>
</dbReference>
<dbReference type="InterPro" id="IPR017923">
    <property type="entry name" value="TFIIS_N"/>
</dbReference>
<evidence type="ECO:0000256" key="10">
    <source>
        <dbReference type="ARBA" id="ARBA00023242"/>
    </source>
</evidence>
<evidence type="ECO:0000259" key="16">
    <source>
        <dbReference type="PROSITE" id="PS51319"/>
    </source>
</evidence>
<keyword evidence="19" id="KW-1185">Reference proteome</keyword>
<comment type="similarity">
    <text evidence="2">Belongs to the TFS-II family.</text>
</comment>
<dbReference type="KEGG" id="clv:102095129"/>
<keyword evidence="6" id="KW-0862">Zinc</keyword>
<dbReference type="CDD" id="cd13749">
    <property type="entry name" value="Zn-ribbon_TFIIS"/>
    <property type="match status" value="1"/>
</dbReference>
<evidence type="ECO:0000256" key="14">
    <source>
        <dbReference type="SAM" id="MobiDB-lite"/>
    </source>
</evidence>
<feature type="region of interest" description="Disordered" evidence="14">
    <location>
        <begin position="82"/>
        <end position="257"/>
    </location>
</feature>
<dbReference type="CDD" id="cd00183">
    <property type="entry name" value="TFIIS_I"/>
    <property type="match status" value="1"/>
</dbReference>
<comment type="subcellular location">
    <subcellularLocation>
        <location evidence="1 13">Nucleus</location>
    </subcellularLocation>
</comment>
<evidence type="ECO:0000313" key="19">
    <source>
        <dbReference type="Proteomes" id="UP000053872"/>
    </source>
</evidence>
<proteinExistence type="inferred from homology"/>
<keyword evidence="18" id="KW-0251">Elongation factor</keyword>
<protein>
    <submittedName>
        <fullName evidence="18">Transcription elongation factor A (SII), 3</fullName>
    </submittedName>
</protein>
<dbReference type="GO" id="GO:0005634">
    <property type="term" value="C:nucleus"/>
    <property type="evidence" value="ECO:0007669"/>
    <property type="project" value="UniProtKB-SubCell"/>
</dbReference>
<dbReference type="GO" id="GO:0003746">
    <property type="term" value="F:translation elongation factor activity"/>
    <property type="evidence" value="ECO:0007669"/>
    <property type="project" value="UniProtKB-KW"/>
</dbReference>
<feature type="compositionally biased region" description="Basic residues" evidence="14">
    <location>
        <begin position="131"/>
        <end position="140"/>
    </location>
</feature>
<feature type="compositionally biased region" description="Basic and acidic residues" evidence="14">
    <location>
        <begin position="176"/>
        <end position="187"/>
    </location>
</feature>
<dbReference type="FunFam" id="1.20.930.10:FF:000002">
    <property type="entry name" value="Transcription elongation factor A (SII), 1"/>
    <property type="match status" value="1"/>
</dbReference>
<keyword evidence="18" id="KW-0648">Protein biosynthesis</keyword>
<dbReference type="STRING" id="8932.A0A2I0LNS5"/>
<gene>
    <name evidence="18" type="primary">TCEA3</name>
    <name evidence="18" type="ORF">A306_00013315</name>
</gene>
<name>A0A2I0LNS5_COLLI</name>
<feature type="compositionally biased region" description="Basic and acidic residues" evidence="14">
    <location>
        <begin position="228"/>
        <end position="246"/>
    </location>
</feature>
<dbReference type="SUPFAM" id="SSF46942">
    <property type="entry name" value="Elongation factor TFIIS domain 2"/>
    <property type="match status" value="1"/>
</dbReference>
<dbReference type="SUPFAM" id="SSF57783">
    <property type="entry name" value="Zinc beta-ribbon"/>
    <property type="match status" value="1"/>
</dbReference>
<feature type="domain" description="TFIIS central" evidence="17">
    <location>
        <begin position="272"/>
        <end position="388"/>
    </location>
</feature>
<dbReference type="Pfam" id="PF08711">
    <property type="entry name" value="Med26"/>
    <property type="match status" value="1"/>
</dbReference>
<feature type="domain" description="TFIIS N-terminal" evidence="16">
    <location>
        <begin position="5"/>
        <end position="82"/>
    </location>
</feature>
<dbReference type="PROSITE" id="PS51319">
    <property type="entry name" value="TFIIS_N"/>
    <property type="match status" value="1"/>
</dbReference>
<dbReference type="SMART" id="SM00510">
    <property type="entry name" value="TFS2M"/>
    <property type="match status" value="1"/>
</dbReference>
<keyword evidence="10 13" id="KW-0539">Nucleus</keyword>
<evidence type="ECO:0000256" key="13">
    <source>
        <dbReference type="PROSITE-ProRule" id="PRU00649"/>
    </source>
</evidence>
<keyword evidence="7" id="KW-0805">Transcription regulation</keyword>
<dbReference type="InterPro" id="IPR035441">
    <property type="entry name" value="TFIIS/LEDGF_dom_sf"/>
</dbReference>
<feature type="compositionally biased region" description="Low complexity" evidence="14">
    <location>
        <begin position="247"/>
        <end position="257"/>
    </location>
</feature>
<keyword evidence="9" id="KW-0804">Transcription</keyword>
<dbReference type="GO" id="GO:0008270">
    <property type="term" value="F:zinc ion binding"/>
    <property type="evidence" value="ECO:0007669"/>
    <property type="project" value="UniProtKB-KW"/>
</dbReference>
<dbReference type="SUPFAM" id="SSF47676">
    <property type="entry name" value="Conserved domain common to transcription factors TFIIS, elongin A, CRSP70"/>
    <property type="match status" value="1"/>
</dbReference>
<dbReference type="InterPro" id="IPR036575">
    <property type="entry name" value="TFIIS_cen_dom_sf"/>
</dbReference>